<accession>A0A9W9JUS3</accession>
<protein>
    <submittedName>
        <fullName evidence="2">Uncharacterized protein</fullName>
    </submittedName>
</protein>
<evidence type="ECO:0000313" key="2">
    <source>
        <dbReference type="EMBL" id="KAJ5082619.1"/>
    </source>
</evidence>
<evidence type="ECO:0000256" key="1">
    <source>
        <dbReference type="SAM" id="MobiDB-lite"/>
    </source>
</evidence>
<gene>
    <name evidence="2" type="ORF">N7532_011662</name>
</gene>
<reference evidence="2" key="2">
    <citation type="journal article" date="2023" name="IMA Fungus">
        <title>Comparative genomic study of the Penicillium genus elucidates a diverse pangenome and 15 lateral gene transfer events.</title>
        <authorList>
            <person name="Petersen C."/>
            <person name="Sorensen T."/>
            <person name="Nielsen M.R."/>
            <person name="Sondergaard T.E."/>
            <person name="Sorensen J.L."/>
            <person name="Fitzpatrick D.A."/>
            <person name="Frisvad J.C."/>
            <person name="Nielsen K.L."/>
        </authorList>
    </citation>
    <scope>NUCLEOTIDE SEQUENCE</scope>
    <source>
        <strain evidence="2">IBT 30761</strain>
    </source>
</reference>
<evidence type="ECO:0000313" key="3">
    <source>
        <dbReference type="Proteomes" id="UP001149074"/>
    </source>
</evidence>
<dbReference type="AlphaFoldDB" id="A0A9W9JUS3"/>
<dbReference type="EMBL" id="JAPQKI010000011">
    <property type="protein sequence ID" value="KAJ5082619.1"/>
    <property type="molecule type" value="Genomic_DNA"/>
</dbReference>
<organism evidence="2 3">
    <name type="scientific">Penicillium argentinense</name>
    <dbReference type="NCBI Taxonomy" id="1131581"/>
    <lineage>
        <taxon>Eukaryota</taxon>
        <taxon>Fungi</taxon>
        <taxon>Dikarya</taxon>
        <taxon>Ascomycota</taxon>
        <taxon>Pezizomycotina</taxon>
        <taxon>Eurotiomycetes</taxon>
        <taxon>Eurotiomycetidae</taxon>
        <taxon>Eurotiales</taxon>
        <taxon>Aspergillaceae</taxon>
        <taxon>Penicillium</taxon>
    </lineage>
</organism>
<keyword evidence="3" id="KW-1185">Reference proteome</keyword>
<comment type="caution">
    <text evidence="2">The sequence shown here is derived from an EMBL/GenBank/DDBJ whole genome shotgun (WGS) entry which is preliminary data.</text>
</comment>
<dbReference type="GeneID" id="81363132"/>
<proteinExistence type="predicted"/>
<feature type="region of interest" description="Disordered" evidence="1">
    <location>
        <begin position="1"/>
        <end position="32"/>
    </location>
</feature>
<sequence length="175" mass="18868">MRKPDATGRSTVCPTPANPRAGAPTRRSPTHDVPVSRLGMILALHFPKAPRGVARGSNPVAQRLIWTRYRAHAAHCDDDEHGLSVRYESPVSPRSPIPYARPATQESSLLDLGADLPPRVVRMECKLKLWSFTLGPSGDLPPSPITPMPRGVRHVSASIGLDADAGFPPPRIVLG</sequence>
<reference evidence="2" key="1">
    <citation type="submission" date="2022-11" db="EMBL/GenBank/DDBJ databases">
        <authorList>
            <person name="Petersen C."/>
        </authorList>
    </citation>
    <scope>NUCLEOTIDE SEQUENCE</scope>
    <source>
        <strain evidence="2">IBT 30761</strain>
    </source>
</reference>
<dbReference type="RefSeq" id="XP_056469141.1">
    <property type="nucleotide sequence ID" value="XM_056624153.1"/>
</dbReference>
<dbReference type="Proteomes" id="UP001149074">
    <property type="component" value="Unassembled WGS sequence"/>
</dbReference>
<name>A0A9W9JUS3_9EURO</name>